<feature type="compositionally biased region" description="Basic and acidic residues" evidence="1">
    <location>
        <begin position="90"/>
        <end position="102"/>
    </location>
</feature>
<accession>A0A0A9CY37</accession>
<protein>
    <submittedName>
        <fullName evidence="2">Uncharacterized protein</fullName>
    </submittedName>
</protein>
<reference evidence="2" key="1">
    <citation type="submission" date="2014-09" db="EMBL/GenBank/DDBJ databases">
        <authorList>
            <person name="Magalhaes I.L.F."/>
            <person name="Oliveira U."/>
            <person name="Santos F.R."/>
            <person name="Vidigal T.H.D.A."/>
            <person name="Brescovit A.D."/>
            <person name="Santos A.J."/>
        </authorList>
    </citation>
    <scope>NUCLEOTIDE SEQUENCE</scope>
    <source>
        <tissue evidence="2">Shoot tissue taken approximately 20 cm above the soil surface</tissue>
    </source>
</reference>
<sequence length="170" mass="18695">MPRLLSQLPRWSCRLLVSRPLLAILSNTFSASTSAPAPPRAAAPAALSAAFAALRGRQLRQRDFVRHCRLLPRLVPRGPRRRAARRARRDLRGARGRGDGRARGAPAHGADRPRRAPPPPAEAPRRRRAAAPPPQVLRLVWAPPALPSHVRRLPRRVPPPRPCAPQLRGG</sequence>
<feature type="region of interest" description="Disordered" evidence="1">
    <location>
        <begin position="76"/>
        <end position="170"/>
    </location>
</feature>
<evidence type="ECO:0000313" key="2">
    <source>
        <dbReference type="EMBL" id="JAD81239.1"/>
    </source>
</evidence>
<name>A0A0A9CY37_ARUDO</name>
<feature type="compositionally biased region" description="Basic residues" evidence="1">
    <location>
        <begin position="78"/>
        <end position="89"/>
    </location>
</feature>
<proteinExistence type="predicted"/>
<organism evidence="2">
    <name type="scientific">Arundo donax</name>
    <name type="common">Giant reed</name>
    <name type="synonym">Donax arundinaceus</name>
    <dbReference type="NCBI Taxonomy" id="35708"/>
    <lineage>
        <taxon>Eukaryota</taxon>
        <taxon>Viridiplantae</taxon>
        <taxon>Streptophyta</taxon>
        <taxon>Embryophyta</taxon>
        <taxon>Tracheophyta</taxon>
        <taxon>Spermatophyta</taxon>
        <taxon>Magnoliopsida</taxon>
        <taxon>Liliopsida</taxon>
        <taxon>Poales</taxon>
        <taxon>Poaceae</taxon>
        <taxon>PACMAD clade</taxon>
        <taxon>Arundinoideae</taxon>
        <taxon>Arundineae</taxon>
        <taxon>Arundo</taxon>
    </lineage>
</organism>
<evidence type="ECO:0000256" key="1">
    <source>
        <dbReference type="SAM" id="MobiDB-lite"/>
    </source>
</evidence>
<reference evidence="2" key="2">
    <citation type="journal article" date="2015" name="Data Brief">
        <title>Shoot transcriptome of the giant reed, Arundo donax.</title>
        <authorList>
            <person name="Barrero R.A."/>
            <person name="Guerrero F.D."/>
            <person name="Moolhuijzen P."/>
            <person name="Goolsby J.A."/>
            <person name="Tidwell J."/>
            <person name="Bellgard S.E."/>
            <person name="Bellgard M.I."/>
        </authorList>
    </citation>
    <scope>NUCLEOTIDE SEQUENCE</scope>
    <source>
        <tissue evidence="2">Shoot tissue taken approximately 20 cm above the soil surface</tissue>
    </source>
</reference>
<dbReference type="EMBL" id="GBRH01216656">
    <property type="protein sequence ID" value="JAD81239.1"/>
    <property type="molecule type" value="Transcribed_RNA"/>
</dbReference>
<dbReference type="AlphaFoldDB" id="A0A0A9CY37"/>